<gene>
    <name evidence="1" type="ORF">DFO70_1172</name>
</gene>
<protein>
    <recommendedName>
        <fullName evidence="3">Group-specific protein</fullName>
    </recommendedName>
</protein>
<evidence type="ECO:0000313" key="2">
    <source>
        <dbReference type="Proteomes" id="UP000252731"/>
    </source>
</evidence>
<dbReference type="EMBL" id="QNSF01000017">
    <property type="protein sequence ID" value="RBP87814.1"/>
    <property type="molecule type" value="Genomic_DNA"/>
</dbReference>
<evidence type="ECO:0000313" key="1">
    <source>
        <dbReference type="EMBL" id="RBP87814.1"/>
    </source>
</evidence>
<dbReference type="Proteomes" id="UP000252731">
    <property type="component" value="Unassembled WGS sequence"/>
</dbReference>
<evidence type="ECO:0008006" key="3">
    <source>
        <dbReference type="Google" id="ProtNLM"/>
    </source>
</evidence>
<dbReference type="OrthoDB" id="5295961at2"/>
<organism evidence="1 2">
    <name type="scientific">Cytobacillus firmus</name>
    <name type="common">Bacillus firmus</name>
    <dbReference type="NCBI Taxonomy" id="1399"/>
    <lineage>
        <taxon>Bacteria</taxon>
        <taxon>Bacillati</taxon>
        <taxon>Bacillota</taxon>
        <taxon>Bacilli</taxon>
        <taxon>Bacillales</taxon>
        <taxon>Bacillaceae</taxon>
        <taxon>Cytobacillus</taxon>
    </lineage>
</organism>
<accession>A0A366JK24</accession>
<comment type="caution">
    <text evidence="1">The sequence shown here is derived from an EMBL/GenBank/DDBJ whole genome shotgun (WGS) entry which is preliminary data.</text>
</comment>
<name>A0A366JK24_CYTFI</name>
<proteinExistence type="predicted"/>
<reference evidence="1 2" key="1">
    <citation type="submission" date="2018-06" db="EMBL/GenBank/DDBJ databases">
        <title>Freshwater and sediment microbial communities from various areas in North America, analyzing microbe dynamics in response to fracking.</title>
        <authorList>
            <person name="Lamendella R."/>
        </authorList>
    </citation>
    <scope>NUCLEOTIDE SEQUENCE [LARGE SCALE GENOMIC DNA]</scope>
    <source>
        <strain evidence="1 2">14_TX</strain>
    </source>
</reference>
<dbReference type="AlphaFoldDB" id="A0A366JK24"/>
<sequence>MESFVYHMVPKEIKGDKLIPLNSLKGAHPNLYIKYSKKYFDHPERKKLLTRKIPKLNCLWNDVLHFLPLHPYYVYEALSHIGIKTKEDQLFFKIPIQKLKNNKNACYLYTKEKYRGPAEDIEEDEIKPLDIEDYKELKGIPIETYESYKIHNEKGSRFGLFPFIPHLFSYGEVEIRSVETITWNRLE</sequence>
<keyword evidence="2" id="KW-1185">Reference proteome</keyword>